<accession>A0A0C3M858</accession>
<reference evidence="1 2" key="1">
    <citation type="submission" date="2014-04" db="EMBL/GenBank/DDBJ databases">
        <authorList>
            <consortium name="DOE Joint Genome Institute"/>
            <person name="Kuo A."/>
            <person name="Girlanda M."/>
            <person name="Perotto S."/>
            <person name="Kohler A."/>
            <person name="Nagy L.G."/>
            <person name="Floudas D."/>
            <person name="Copeland A."/>
            <person name="Barry K.W."/>
            <person name="Cichocki N."/>
            <person name="Veneault-Fourrey C."/>
            <person name="LaButti K."/>
            <person name="Lindquist E.A."/>
            <person name="Lipzen A."/>
            <person name="Lundell T."/>
            <person name="Morin E."/>
            <person name="Murat C."/>
            <person name="Sun H."/>
            <person name="Tunlid A."/>
            <person name="Henrissat B."/>
            <person name="Grigoriev I.V."/>
            <person name="Hibbett D.S."/>
            <person name="Martin F."/>
            <person name="Nordberg H.P."/>
            <person name="Cantor M.N."/>
            <person name="Hua S.X."/>
        </authorList>
    </citation>
    <scope>NUCLEOTIDE SEQUENCE [LARGE SCALE GENOMIC DNA]</scope>
    <source>
        <strain evidence="1 2">MUT 4182</strain>
    </source>
</reference>
<protein>
    <submittedName>
        <fullName evidence="1">Uncharacterized protein</fullName>
    </submittedName>
</protein>
<dbReference type="HOGENOM" id="CLU_1994295_0_0_1"/>
<evidence type="ECO:0000313" key="2">
    <source>
        <dbReference type="Proteomes" id="UP000054248"/>
    </source>
</evidence>
<dbReference type="EMBL" id="KN822978">
    <property type="protein sequence ID" value="KIO29837.1"/>
    <property type="molecule type" value="Genomic_DNA"/>
</dbReference>
<proteinExistence type="predicted"/>
<evidence type="ECO:0000313" key="1">
    <source>
        <dbReference type="EMBL" id="KIO29837.1"/>
    </source>
</evidence>
<name>A0A0C3M858_9AGAM</name>
<organism evidence="1 2">
    <name type="scientific">Tulasnella calospora MUT 4182</name>
    <dbReference type="NCBI Taxonomy" id="1051891"/>
    <lineage>
        <taxon>Eukaryota</taxon>
        <taxon>Fungi</taxon>
        <taxon>Dikarya</taxon>
        <taxon>Basidiomycota</taxon>
        <taxon>Agaricomycotina</taxon>
        <taxon>Agaricomycetes</taxon>
        <taxon>Cantharellales</taxon>
        <taxon>Tulasnellaceae</taxon>
        <taxon>Tulasnella</taxon>
    </lineage>
</organism>
<sequence length="125" mass="14014">MHALLVEEVLRWKSLRVEATVDLPSELRQWIPSELPNIAGLSLHLVVLGYVPQDDMDSRGPFISAPRLTFCASDSPVTFPLTYCPFLQEYHATGIGFLELIDPSRQAVLFDDYVTRLEEPSLPSG</sequence>
<dbReference type="AlphaFoldDB" id="A0A0C3M858"/>
<reference evidence="2" key="2">
    <citation type="submission" date="2015-01" db="EMBL/GenBank/DDBJ databases">
        <title>Evolutionary Origins and Diversification of the Mycorrhizal Mutualists.</title>
        <authorList>
            <consortium name="DOE Joint Genome Institute"/>
            <consortium name="Mycorrhizal Genomics Consortium"/>
            <person name="Kohler A."/>
            <person name="Kuo A."/>
            <person name="Nagy L.G."/>
            <person name="Floudas D."/>
            <person name="Copeland A."/>
            <person name="Barry K.W."/>
            <person name="Cichocki N."/>
            <person name="Veneault-Fourrey C."/>
            <person name="LaButti K."/>
            <person name="Lindquist E.A."/>
            <person name="Lipzen A."/>
            <person name="Lundell T."/>
            <person name="Morin E."/>
            <person name="Murat C."/>
            <person name="Riley R."/>
            <person name="Ohm R."/>
            <person name="Sun H."/>
            <person name="Tunlid A."/>
            <person name="Henrissat B."/>
            <person name="Grigoriev I.V."/>
            <person name="Hibbett D.S."/>
            <person name="Martin F."/>
        </authorList>
    </citation>
    <scope>NUCLEOTIDE SEQUENCE [LARGE SCALE GENOMIC DNA]</scope>
    <source>
        <strain evidence="2">MUT 4182</strain>
    </source>
</reference>
<keyword evidence="2" id="KW-1185">Reference proteome</keyword>
<dbReference type="OrthoDB" id="10506247at2759"/>
<gene>
    <name evidence="1" type="ORF">M407DRAFT_21090</name>
</gene>
<dbReference type="Proteomes" id="UP000054248">
    <property type="component" value="Unassembled WGS sequence"/>
</dbReference>